<dbReference type="PROSITE" id="PS00455">
    <property type="entry name" value="AMP_BINDING"/>
    <property type="match status" value="1"/>
</dbReference>
<dbReference type="SUPFAM" id="SSF51735">
    <property type="entry name" value="NAD(P)-binding Rossmann-fold domains"/>
    <property type="match status" value="2"/>
</dbReference>
<feature type="compositionally biased region" description="Polar residues" evidence="9">
    <location>
        <begin position="2352"/>
        <end position="2361"/>
    </location>
</feature>
<dbReference type="InterPro" id="IPR000873">
    <property type="entry name" value="AMP-dep_synth/lig_dom"/>
</dbReference>
<dbReference type="InterPro" id="IPR016035">
    <property type="entry name" value="Acyl_Trfase/lysoPLipase"/>
</dbReference>
<feature type="region of interest" description="Disordered" evidence="9">
    <location>
        <begin position="2343"/>
        <end position="2363"/>
    </location>
</feature>
<evidence type="ECO:0000256" key="7">
    <source>
        <dbReference type="ARBA" id="ARBA00023268"/>
    </source>
</evidence>
<dbReference type="Pfam" id="PF00550">
    <property type="entry name" value="PP-binding"/>
    <property type="match status" value="2"/>
</dbReference>
<keyword evidence="14" id="KW-1185">Reference proteome</keyword>
<dbReference type="Gene3D" id="3.40.50.150">
    <property type="entry name" value="Vaccinia Virus protein VP39"/>
    <property type="match status" value="1"/>
</dbReference>
<dbReference type="Pfam" id="PF21089">
    <property type="entry name" value="PKS_DH_N"/>
    <property type="match status" value="1"/>
</dbReference>
<dbReference type="InterPro" id="IPR042099">
    <property type="entry name" value="ANL_N_sf"/>
</dbReference>
<evidence type="ECO:0000256" key="3">
    <source>
        <dbReference type="ARBA" id="ARBA00022598"/>
    </source>
</evidence>
<feature type="domain" description="Ketosynthase family 3 (KS3)" evidence="11">
    <location>
        <begin position="7"/>
        <end position="439"/>
    </location>
</feature>
<dbReference type="GO" id="GO:0032259">
    <property type="term" value="P:methylation"/>
    <property type="evidence" value="ECO:0007669"/>
    <property type="project" value="UniProtKB-KW"/>
</dbReference>
<gene>
    <name evidence="13" type="ORF">LY89DRAFT_723880</name>
</gene>
<dbReference type="GO" id="GO:0004312">
    <property type="term" value="F:fatty acid synthase activity"/>
    <property type="evidence" value="ECO:0007669"/>
    <property type="project" value="TreeGrafter"/>
</dbReference>
<feature type="active site" description="Proton acceptor; for dehydratase activity" evidence="8">
    <location>
        <position position="967"/>
    </location>
</feature>
<dbReference type="InterPro" id="IPR057326">
    <property type="entry name" value="KR_dom"/>
</dbReference>
<dbReference type="Gene3D" id="3.40.47.10">
    <property type="match status" value="1"/>
</dbReference>
<dbReference type="Pfam" id="PF00109">
    <property type="entry name" value="ketoacyl-synt"/>
    <property type="match status" value="1"/>
</dbReference>
<dbReference type="PROSITE" id="PS52004">
    <property type="entry name" value="KS3_2"/>
    <property type="match status" value="1"/>
</dbReference>
<dbReference type="SMART" id="SM00826">
    <property type="entry name" value="PKS_DH"/>
    <property type="match status" value="1"/>
</dbReference>
<dbReference type="SUPFAM" id="SSF52151">
    <property type="entry name" value="FabD/lysophospholipase-like"/>
    <property type="match status" value="1"/>
</dbReference>
<dbReference type="SMART" id="SM00823">
    <property type="entry name" value="PKS_PP"/>
    <property type="match status" value="2"/>
</dbReference>
<dbReference type="InterPro" id="IPR020845">
    <property type="entry name" value="AMP-binding_CS"/>
</dbReference>
<accession>A0A132BDL4</accession>
<dbReference type="InterPro" id="IPR029063">
    <property type="entry name" value="SAM-dependent_MTases_sf"/>
</dbReference>
<dbReference type="SMART" id="SM00822">
    <property type="entry name" value="PKS_KR"/>
    <property type="match status" value="1"/>
</dbReference>
<dbReference type="PANTHER" id="PTHR43775">
    <property type="entry name" value="FATTY ACID SYNTHASE"/>
    <property type="match status" value="1"/>
</dbReference>
<dbReference type="Pfam" id="PF00668">
    <property type="entry name" value="Condensation"/>
    <property type="match status" value="1"/>
</dbReference>
<dbReference type="InterPro" id="IPR014031">
    <property type="entry name" value="Ketoacyl_synth_C"/>
</dbReference>
<dbReference type="SUPFAM" id="SSF52777">
    <property type="entry name" value="CoA-dependent acyltransferases"/>
    <property type="match status" value="2"/>
</dbReference>
<dbReference type="InterPro" id="IPR042104">
    <property type="entry name" value="PKS_dehydratase_sf"/>
</dbReference>
<dbReference type="SUPFAM" id="SSF56801">
    <property type="entry name" value="Acetyl-CoA synthetase-like"/>
    <property type="match status" value="1"/>
</dbReference>
<dbReference type="InterPro" id="IPR036736">
    <property type="entry name" value="ACP-like_sf"/>
</dbReference>
<dbReference type="InterPro" id="IPR020807">
    <property type="entry name" value="PKS_DH"/>
</dbReference>
<name>A0A132BDL4_MOLSC</name>
<dbReference type="GeneID" id="28828579"/>
<dbReference type="GO" id="GO:0009403">
    <property type="term" value="P:toxin biosynthetic process"/>
    <property type="evidence" value="ECO:0007669"/>
    <property type="project" value="UniProtKB-ARBA"/>
</dbReference>
<dbReference type="FunFam" id="3.40.47.10:FF:000019">
    <property type="entry name" value="Polyketide synthase type I"/>
    <property type="match status" value="1"/>
</dbReference>
<dbReference type="GO" id="GO:0016874">
    <property type="term" value="F:ligase activity"/>
    <property type="evidence" value="ECO:0007669"/>
    <property type="project" value="UniProtKB-KW"/>
</dbReference>
<dbReference type="Gene3D" id="3.30.300.30">
    <property type="match status" value="1"/>
</dbReference>
<dbReference type="InterPro" id="IPR020806">
    <property type="entry name" value="PKS_PP-bd"/>
</dbReference>
<dbReference type="InterPro" id="IPR001227">
    <property type="entry name" value="Ac_transferase_dom_sf"/>
</dbReference>
<dbReference type="Pfam" id="PF00698">
    <property type="entry name" value="Acyl_transf_1"/>
    <property type="match status" value="1"/>
</dbReference>
<dbReference type="CDD" id="cd02440">
    <property type="entry name" value="AdoMet_MTases"/>
    <property type="match status" value="1"/>
</dbReference>
<dbReference type="SUPFAM" id="SSF53335">
    <property type="entry name" value="S-adenosyl-L-methionine-dependent methyltransferases"/>
    <property type="match status" value="1"/>
</dbReference>
<dbReference type="InterPro" id="IPR020841">
    <property type="entry name" value="PKS_Beta-ketoAc_synthase_dom"/>
</dbReference>
<sequence length="3986" mass="438013">MVDRSAAEPVAIIGNSCRFPGGSTSPSKLWTLLRDPVDVLTDIPSSRFEPAGFYHQNAEHPGTTNVTKAYLLEEDPWAFDNEFFAISAIEAVSMDPQQRVILETIYEAVEAAGCSISALRGSSTGVFVGQMSDDYQQLVLRDLDSHPQYSGTGISRCILANRVSYAFDWRGPSINVDTACSSSLVALHLAVQSVRSGECDMAVVAGVNLVFSPEVFTFLSSLRMLSSDGRSRMWDADANGYARGEGFAAVVIKSLDKALADGDDVESVIRNTGVNQDGYSGGLTVPSTTAQAELIRSTYTKCGLDYRKEEDRCQYFEAHGTGTPVGDPKEAEAISSTFFPTHDRQGKLHVGSIKTVVGHMEGTAGLGSLLKASLAVQHGFIPPNLHFNRLNPAIEPFYDHLEVPTRLEPWPDLPAGAPRRASINSFGFGGANAHAIIESWDEPTPPSSSSSPCWGPFVLSAHSETALEATISSLSTHLKDHPDTNLSSLAWTLQTRRTHFTHRASFTATSTESLISTLDSALQDKDLIPLSTKATKTPHPRILGVFTGQGAQWPTMGASLFHHSTTFRTTIQTLESVLSSLPKQDAPSWSLSEELLLPNNPARTSSATISQPLCTALQIALVDLLRESGITFTSVVGHSSGEIAAAYSAGILSPRDAILIAYYRGYHSPSNSSKGKMMAVGMSPSDGDDFCAQPRFRGRIVVAAKNSRSSITLSGDADAIAEAKTMLDEAAVFARELKVDNAYHSHHMERVREPYLASLKAANVQPRRNCFGGKCNWYSSVHDNKSLSEHIPFEDMYWAENITNPVLFSHAVNSALENETFDIVLEIGPHPALRGPATESIQEVLGHSLPYHGVLERNKDAVEIFSSALGFLWKTLDFPLPSFSGFQKACQGPSFTPPRVQKNLPTYPWDHSKPMLKESKVSKAWRTRTTPHDELLGYPNLNSSPANREVRWRNILRLNEVEWLQGHKFQSQVLLPAAGYLAMAVNAALHLVGYEQAVQLVELQDVVIHNGVTLEEDSPGVDINFCIRVISETSDSKTAEFSCHCSNVDAASADFDKEVFTGRVLVKLGGPAEDTLPARNERKLPLTDVTTERFYTWMQKLGLSYAEPFVLESIKRRLNLATVTAVRTVTDRYTIHPGTLDSILHSLYNAFAYPGDGRLWTTYLPKSFQSVRFNMNSKNRSSSRLVADCYLTEASARIICGDIDVFNSEDGHAEIQAQGVVLSSLEVPTAANDQSMFWETIWKKDIVSSLESTGEENLRTGDRKLHEICERTAYFYLNQLCREVKPAEIESMETHFQCLMRWGLDYVLPANKKRNWGTDTLESILQLKEQQYDSQIDLELIHHLGSRLPSLVRNSDTTFEVLEEDGRLQDLYTSGLGVPETNGHLGTLLDHLSHQHPRLRVLEIGAGTGGSTAVALESLDSKLEDYTFTDLSPSFFPAAQARFAEHKKVMNFQVLDIEKSPVDQEFQEHSYDVIIAAHVLHATTTIAQTVQHCRQLLRPGGYLIMLELINPSTLRIPFLFSGLPGWWLGHEDGRLQGPTLTEAQWDVVLRDNDFSGVDCALRDFQDDTMHTFSVMVSQAVDDRISILRDPLTLADGVARIEHLLIIGGRTLTVSKMAKQVGYLLCPFVDHTTIINDLEEVADLKYGSAVICLSGLEEATFARMDAQRLAAMQALFGQAKCILWTTRGCRDDDPYANIVTGIGRTVAREMEHLRLKLVDVDHVRLQKHQPEATMFSEMLLQMMCLDLPSYDGILWGNELEVAVEYGAVLIPRVVPNKDINDRFNSARRRITKSVSPGSTAIEISAGDDGVFFGEKKSDSRGQAKAGSSQFRVRSSSLFSFTCSDDGNPFYICLGRDASANQDLLAISKANSSIIAVSPDCTFSCNNDVGADDVLSTILTALMCESLLSNSTGTVWIHDADDGLAEIIHKMASEKEVSVFFTTSNAASDAKATYLHPRASERERRSLIPRNVKRFVNMGVDVDGPVGLPASFGGHGVDVRQGIHQVSVKEVVLLSYSRSSLVKLLEKYCSQPNLLQDLGHPTPKSVIKADLIQEHAETATSTSIISWTDIQSLQVQVMPATSDRLFDDQKTYLLVGLTGNVGLSLCEWMIDHGARYLAVSSRNPVVSPEVCKHFEKKGATVRIFALDVANMENLKSVHQEIISTMPPIGGVANAALVVRDHPFDGTSFEDLEAVFKPKVIGTQNLDNLFYSAPLEFFIVFSSVSCITGNPAQSAYSAANMFMSTVAMQRRKRGLAASVMHFGMLLGFGFIHEQTGGESVEARFRHDDSIPIPEPDFHAIFAQTILSGRPESGLNHELISGLGTELDTAWRAIPRLSHCRVKDEERLTEGKHNQEQSSQSTQDQLKAASDSKEALSILKVAIASRVSLALGSPGEGVDTDVGLINLGIDSLVAVGIRSWLLKILEVDIPVLKFLSGSSLDDICHDALSKLPDSSKPWAEEKSDDQKLLNGEVNGTSSKSSAQVLQNEHMTNGAGNHAVPRSGVANRSSHESNGNGHHAEKIEYERAGDMSHAQAQLYFLHEYLQNNAYNIAYSGLFHGRLDMKTLQNALFAVGKRHEALRSAYFIDMSTSQPLQAVLPGPRIILEQRQIFDDSEVNAEIDAVKDFRFDIEKGVVMKMTVLSRSPSLHSIIFNHHHIALDGIGWSVFIADLAKAYSGRLSSMPATPHVQQSIELAKKQLKAFTPQNLQGDLAFWKNVYKTIPEPLPLFAFSKVKTHPTVQNYNINTAGVKLSSDMTKLIDMAAAKIGVTSFHFFLASFATFLARCLSIDDIAIGVVDANRTEDEDMGTIGYFLNMLPVRIQMEHSEPFQAVAKRTRDAASKALAHSQAPLDMVLGSDGLDILRSTSRHPLFQAAINYRKAPLNETSFGRDGRIEWDGAVPGGHPYDMLLNVASTSEWTFVSLITQQSLYEESDGALLLKWYTRALEGLARDVCTEVGRCPISNVTDIQEALELGRGTDMKIPWAQNGTLTGRVDEIAAQLPKGIAIRDEQSRTLTYTQMRARMMQIAQQLQTIEPALPPGSYVAMLLDPVADAVCCILAILRLGFVWIPLDTRNHPQRLRAVVEESQPRVLVCHDATKELAQQISAEADFTSILSIDDADEDTSKIFMPQDIIKDISHRSRQPAMILYTSGTSGVPKGVMLTHGALVNQIYGTIATLRLGRETTLQQSPLGFDLMLDQIFLALCNGGTIVMVGKGARGDPTQMANLMVKYCVTLTHFVPSEYSLLLNYGHHILTGTDSWRFAMSGGEKLGWKLRRAFRKLDCDSLKLVNVYGPAEITLACARGVVPYRELSEEHDSSTDYLRPSPNYGLEIVDDDMSILPIGFPGEICISGQGVGLGYLNRPEDSGRKFTQRKRLGSCVAPRRIYRSADKGRILSDGTLQVLGRLDGDSQVKIHGVRVELDEIANAIVDMSNGVIVNAVASLRSDQPSDVLVAFVVFDVEFTEDKSDFLEWLRSDLPLPPFMKPTFIVPIDRIPATANGKIDRDAVDGLPISESVTATDTVTQKLSPLEEQMRDVWEEVLSTRTLHISGKATVQSSTDFFQVGGSSILVIKLKSLIEVQFGVTLYLPQFFQASTLSEMAALVGDAMDTTQKNPLMTSLSGSRGTQLTMNWDLEIASMLDGLPQPKTMSSSSAQLLTNGHTRLEVVLTGATGFIGRHLLSQLIQDPRVAYVHCIAIRPDACGKPRHLSMKSDKIIEYTGDLWSLNLGLSDPQFTSLAEHADVIIHNGADVSLLKTYQSLRRANVVSTRTLCEMAIPRCVPLHFVSTASVAKALHHGEEKPLLEVPASPAVPELLNSIDGYASSKWASETLLEKAAADNGLSAYVHRLAHVVGDDASELDAVGMLIKYSLLLGGYPRFDEENVVGKWDFVRVEDVAKDLVGSAIESTSIGRKRTQQNPSATFVHHCVDAKVSHEDFGKYLEDMAGAPLREIGMEEWLTTAREKDIHPLVLEFFGAFHVGERKMVLPIIAKGV</sequence>
<evidence type="ECO:0000256" key="8">
    <source>
        <dbReference type="PROSITE-ProRule" id="PRU01363"/>
    </source>
</evidence>
<dbReference type="Pfam" id="PF08659">
    <property type="entry name" value="KR"/>
    <property type="match status" value="1"/>
</dbReference>
<feature type="region of interest" description="C-terminal hotdog fold" evidence="8">
    <location>
        <begin position="1086"/>
        <end position="1231"/>
    </location>
</feature>
<dbReference type="Gene3D" id="3.40.50.720">
    <property type="entry name" value="NAD(P)-binding Rossmann-like Domain"/>
    <property type="match status" value="3"/>
</dbReference>
<dbReference type="InterPro" id="IPR049551">
    <property type="entry name" value="PKS_DH_C"/>
</dbReference>
<dbReference type="InterPro" id="IPR049900">
    <property type="entry name" value="PKS_mFAS_DH"/>
</dbReference>
<dbReference type="SUPFAM" id="SSF47336">
    <property type="entry name" value="ACP-like"/>
    <property type="match status" value="2"/>
</dbReference>
<evidence type="ECO:0000256" key="2">
    <source>
        <dbReference type="ARBA" id="ARBA00022553"/>
    </source>
</evidence>
<keyword evidence="2" id="KW-0597">Phosphoprotein</keyword>
<dbReference type="CDD" id="cd19532">
    <property type="entry name" value="C_PKS-NRPS"/>
    <property type="match status" value="1"/>
</dbReference>
<dbReference type="Pfam" id="PF14765">
    <property type="entry name" value="PS-DH"/>
    <property type="match status" value="1"/>
</dbReference>
<keyword evidence="6" id="KW-0677">Repeat</keyword>
<dbReference type="PROSITE" id="PS52019">
    <property type="entry name" value="PKS_MFAS_DH"/>
    <property type="match status" value="1"/>
</dbReference>
<dbReference type="CDD" id="cd05930">
    <property type="entry name" value="A_NRPS"/>
    <property type="match status" value="1"/>
</dbReference>
<feature type="domain" description="PKS/mFAS DH" evidence="12">
    <location>
        <begin position="933"/>
        <end position="1231"/>
    </location>
</feature>
<reference evidence="13 14" key="1">
    <citation type="submission" date="2015-10" db="EMBL/GenBank/DDBJ databases">
        <title>Full genome of DAOMC 229536 Phialocephala scopiformis, a fungal endophyte of spruce producing the potent anti-insectan compound rugulosin.</title>
        <authorList>
            <consortium name="DOE Joint Genome Institute"/>
            <person name="Walker A.K."/>
            <person name="Frasz S.L."/>
            <person name="Seifert K.A."/>
            <person name="Miller J.D."/>
            <person name="Mondo S.J."/>
            <person name="Labutti K."/>
            <person name="Lipzen A."/>
            <person name="Dockter R."/>
            <person name="Kennedy M."/>
            <person name="Grigoriev I.V."/>
            <person name="Spatafora J.W."/>
        </authorList>
    </citation>
    <scope>NUCLEOTIDE SEQUENCE [LARGE SCALE GENOMIC DNA]</scope>
    <source>
        <strain evidence="13 14">CBS 120377</strain>
    </source>
</reference>
<keyword evidence="7" id="KW-0511">Multifunctional enzyme</keyword>
<protein>
    <submittedName>
        <fullName evidence="13">Hybrid PKS-NRPS PsoA</fullName>
    </submittedName>
</protein>
<evidence type="ECO:0000313" key="13">
    <source>
        <dbReference type="EMBL" id="KUJ10079.1"/>
    </source>
</evidence>
<dbReference type="InParanoid" id="A0A132BDL4"/>
<feature type="active site" description="Proton donor; for dehydratase activity" evidence="8">
    <location>
        <position position="1141"/>
    </location>
</feature>
<dbReference type="Gene3D" id="3.30.559.30">
    <property type="entry name" value="Nonribosomal peptide synthetase, condensation domain"/>
    <property type="match status" value="1"/>
</dbReference>
<dbReference type="SUPFAM" id="SSF53901">
    <property type="entry name" value="Thiolase-like"/>
    <property type="match status" value="1"/>
</dbReference>
<evidence type="ECO:0000313" key="14">
    <source>
        <dbReference type="Proteomes" id="UP000070700"/>
    </source>
</evidence>
<dbReference type="Proteomes" id="UP000070700">
    <property type="component" value="Unassembled WGS sequence"/>
</dbReference>
<dbReference type="GO" id="GO:0004315">
    <property type="term" value="F:3-oxoacyl-[acyl-carrier-protein] synthase activity"/>
    <property type="evidence" value="ECO:0007669"/>
    <property type="project" value="InterPro"/>
</dbReference>
<dbReference type="Pfam" id="PF02801">
    <property type="entry name" value="Ketoacyl-synt_C"/>
    <property type="match status" value="1"/>
</dbReference>
<feature type="domain" description="Carrier" evidence="10">
    <location>
        <begin position="3519"/>
        <end position="3602"/>
    </location>
</feature>
<dbReference type="InterPro" id="IPR001242">
    <property type="entry name" value="Condensation_dom"/>
</dbReference>
<dbReference type="GO" id="GO:0008168">
    <property type="term" value="F:methyltransferase activity"/>
    <property type="evidence" value="ECO:0007669"/>
    <property type="project" value="UniProtKB-KW"/>
</dbReference>
<dbReference type="Pfam" id="PF08242">
    <property type="entry name" value="Methyltransf_12"/>
    <property type="match status" value="1"/>
</dbReference>
<keyword evidence="3" id="KW-0436">Ligase</keyword>
<dbReference type="GO" id="GO:0006633">
    <property type="term" value="P:fatty acid biosynthetic process"/>
    <property type="evidence" value="ECO:0007669"/>
    <property type="project" value="InterPro"/>
</dbReference>
<dbReference type="KEGG" id="psco:LY89DRAFT_723880"/>
<keyword evidence="1" id="KW-0596">Phosphopantetheine</keyword>
<evidence type="ECO:0000259" key="12">
    <source>
        <dbReference type="PROSITE" id="PS52019"/>
    </source>
</evidence>
<dbReference type="CDD" id="cd00833">
    <property type="entry name" value="PKS"/>
    <property type="match status" value="1"/>
</dbReference>
<evidence type="ECO:0000259" key="11">
    <source>
        <dbReference type="PROSITE" id="PS52004"/>
    </source>
</evidence>
<dbReference type="InterPro" id="IPR014043">
    <property type="entry name" value="Acyl_transferase_dom"/>
</dbReference>
<keyword evidence="4" id="KW-0489">Methyltransferase</keyword>
<dbReference type="InterPro" id="IPR045851">
    <property type="entry name" value="AMP-bd_C_sf"/>
</dbReference>
<dbReference type="Pfam" id="PF22621">
    <property type="entry name" value="CurL-like_PKS_C"/>
    <property type="match status" value="1"/>
</dbReference>
<evidence type="ECO:0000256" key="1">
    <source>
        <dbReference type="ARBA" id="ARBA00022450"/>
    </source>
</evidence>
<dbReference type="InterPro" id="IPR050091">
    <property type="entry name" value="PKS_NRPS_Biosynth_Enz"/>
</dbReference>
<dbReference type="InterPro" id="IPR016039">
    <property type="entry name" value="Thiolase-like"/>
</dbReference>
<feature type="compositionally biased region" description="Polar residues" evidence="9">
    <location>
        <begin position="2469"/>
        <end position="2490"/>
    </location>
</feature>
<dbReference type="InterPro" id="IPR016036">
    <property type="entry name" value="Malonyl_transacylase_ACP-bd"/>
</dbReference>
<dbReference type="InterPro" id="IPR014030">
    <property type="entry name" value="Ketoacyl_synth_N"/>
</dbReference>
<evidence type="ECO:0000256" key="9">
    <source>
        <dbReference type="SAM" id="MobiDB-lite"/>
    </source>
</evidence>
<feature type="domain" description="Carrier" evidence="10">
    <location>
        <begin position="2370"/>
        <end position="2447"/>
    </location>
</feature>
<dbReference type="Gene3D" id="1.10.1200.10">
    <property type="entry name" value="ACP-like"/>
    <property type="match status" value="1"/>
</dbReference>
<dbReference type="Pfam" id="PF00501">
    <property type="entry name" value="AMP-binding"/>
    <property type="match status" value="1"/>
</dbReference>
<dbReference type="Gene3D" id="3.10.129.110">
    <property type="entry name" value="Polyketide synthase dehydratase"/>
    <property type="match status" value="1"/>
</dbReference>
<dbReference type="Gene3D" id="3.40.366.10">
    <property type="entry name" value="Malonyl-Coenzyme A Acyl Carrier Protein, domain 2"/>
    <property type="match status" value="1"/>
</dbReference>
<dbReference type="RefSeq" id="XP_018064434.1">
    <property type="nucleotide sequence ID" value="XM_018218853.1"/>
</dbReference>
<dbReference type="InterPro" id="IPR023213">
    <property type="entry name" value="CAT-like_dom_sf"/>
</dbReference>
<evidence type="ECO:0000256" key="4">
    <source>
        <dbReference type="ARBA" id="ARBA00022603"/>
    </source>
</evidence>
<dbReference type="Gene3D" id="3.30.559.10">
    <property type="entry name" value="Chloramphenicol acetyltransferase-like domain"/>
    <property type="match status" value="1"/>
</dbReference>
<dbReference type="InterPro" id="IPR013968">
    <property type="entry name" value="PKS_KR"/>
</dbReference>
<dbReference type="PROSITE" id="PS50075">
    <property type="entry name" value="CARRIER"/>
    <property type="match status" value="2"/>
</dbReference>
<dbReference type="SMART" id="SM00827">
    <property type="entry name" value="PKS_AT"/>
    <property type="match status" value="1"/>
</dbReference>
<dbReference type="InterPro" id="IPR018201">
    <property type="entry name" value="Ketoacyl_synth_AS"/>
</dbReference>
<proteinExistence type="predicted"/>
<dbReference type="InterPro" id="IPR036291">
    <property type="entry name" value="NAD(P)-bd_dom_sf"/>
</dbReference>
<keyword evidence="5" id="KW-0808">Transferase</keyword>
<dbReference type="OrthoDB" id="329835at2759"/>
<feature type="region of interest" description="Disordered" evidence="9">
    <location>
        <begin position="2447"/>
        <end position="2512"/>
    </location>
</feature>
<dbReference type="Gene3D" id="3.40.50.12780">
    <property type="entry name" value="N-terminal domain of ligase-like"/>
    <property type="match status" value="1"/>
</dbReference>
<dbReference type="SUPFAM" id="SSF55048">
    <property type="entry name" value="Probable ACP-binding domain of malonyl-CoA ACP transacylase"/>
    <property type="match status" value="1"/>
</dbReference>
<dbReference type="Pfam" id="PF07993">
    <property type="entry name" value="NAD_binding_4"/>
    <property type="match status" value="1"/>
</dbReference>
<dbReference type="EMBL" id="KQ947430">
    <property type="protein sequence ID" value="KUJ10079.1"/>
    <property type="molecule type" value="Genomic_DNA"/>
</dbReference>
<dbReference type="InterPro" id="IPR013120">
    <property type="entry name" value="FAR_NAD-bd"/>
</dbReference>
<dbReference type="GO" id="GO:0031177">
    <property type="term" value="F:phosphopantetheine binding"/>
    <property type="evidence" value="ECO:0007669"/>
    <property type="project" value="InterPro"/>
</dbReference>
<dbReference type="InterPro" id="IPR013217">
    <property type="entry name" value="Methyltransf_12"/>
</dbReference>
<feature type="compositionally biased region" description="Basic and acidic residues" evidence="9">
    <location>
        <begin position="2454"/>
        <end position="2463"/>
    </location>
</feature>
<dbReference type="InterPro" id="IPR009081">
    <property type="entry name" value="PP-bd_ACP"/>
</dbReference>
<evidence type="ECO:0000256" key="6">
    <source>
        <dbReference type="ARBA" id="ARBA00022737"/>
    </source>
</evidence>
<evidence type="ECO:0000256" key="5">
    <source>
        <dbReference type="ARBA" id="ARBA00022679"/>
    </source>
</evidence>
<evidence type="ECO:0000259" key="10">
    <source>
        <dbReference type="PROSITE" id="PS50075"/>
    </source>
</evidence>
<dbReference type="STRING" id="149040.A0A132BDL4"/>
<dbReference type="PANTHER" id="PTHR43775:SF20">
    <property type="entry name" value="HYBRID PKS-NRPS SYNTHETASE APDA"/>
    <property type="match status" value="1"/>
</dbReference>
<dbReference type="SMART" id="SM00825">
    <property type="entry name" value="PKS_KS"/>
    <property type="match status" value="1"/>
</dbReference>
<dbReference type="PROSITE" id="PS00606">
    <property type="entry name" value="KS3_1"/>
    <property type="match status" value="1"/>
</dbReference>
<feature type="region of interest" description="N-terminal hotdog fold" evidence="8">
    <location>
        <begin position="933"/>
        <end position="1071"/>
    </location>
</feature>
<feature type="compositionally biased region" description="Polar residues" evidence="9">
    <location>
        <begin position="2501"/>
        <end position="2511"/>
    </location>
</feature>
<organism evidence="13 14">
    <name type="scientific">Mollisia scopiformis</name>
    <name type="common">Conifer needle endophyte fungus</name>
    <name type="synonym">Phialocephala scopiformis</name>
    <dbReference type="NCBI Taxonomy" id="149040"/>
    <lineage>
        <taxon>Eukaryota</taxon>
        <taxon>Fungi</taxon>
        <taxon>Dikarya</taxon>
        <taxon>Ascomycota</taxon>
        <taxon>Pezizomycotina</taxon>
        <taxon>Leotiomycetes</taxon>
        <taxon>Helotiales</taxon>
        <taxon>Mollisiaceae</taxon>
        <taxon>Mollisia</taxon>
    </lineage>
</organism>
<dbReference type="InterPro" id="IPR049552">
    <property type="entry name" value="PKS_DH_N"/>
</dbReference>